<dbReference type="PANTHER" id="PTHR13743">
    <property type="entry name" value="BEIGE/BEACH-RELATED"/>
    <property type="match status" value="1"/>
</dbReference>
<evidence type="ECO:0008006" key="6">
    <source>
        <dbReference type="Google" id="ProtNLM"/>
    </source>
</evidence>
<comment type="caution">
    <text evidence="4">The sequence shown here is derived from an EMBL/GenBank/DDBJ whole genome shotgun (WGS) entry which is preliminary data.</text>
</comment>
<dbReference type="InterPro" id="IPR036372">
    <property type="entry name" value="BEACH_dom_sf"/>
</dbReference>
<dbReference type="CDD" id="cd06071">
    <property type="entry name" value="Beach"/>
    <property type="match status" value="1"/>
</dbReference>
<dbReference type="Gene3D" id="2.130.10.10">
    <property type="entry name" value="YVTN repeat-like/Quinoprotein amine dehydrogenase"/>
    <property type="match status" value="1"/>
</dbReference>
<dbReference type="SUPFAM" id="SSF50978">
    <property type="entry name" value="WD40 repeat-like"/>
    <property type="match status" value="1"/>
</dbReference>
<evidence type="ECO:0000259" key="3">
    <source>
        <dbReference type="PROSITE" id="PS51783"/>
    </source>
</evidence>
<feature type="domain" description="BEACH" evidence="2">
    <location>
        <begin position="1960"/>
        <end position="2245"/>
    </location>
</feature>
<dbReference type="Pfam" id="PF15787">
    <property type="entry name" value="DUF4704"/>
    <property type="match status" value="1"/>
</dbReference>
<dbReference type="VEuPathDB" id="TrichDB:TRFO_30109"/>
<dbReference type="InterPro" id="IPR011993">
    <property type="entry name" value="PH-like_dom_sf"/>
</dbReference>
<dbReference type="InterPro" id="IPR023362">
    <property type="entry name" value="PH-BEACH_dom"/>
</dbReference>
<evidence type="ECO:0000313" key="4">
    <source>
        <dbReference type="EMBL" id="OHT02708.1"/>
    </source>
</evidence>
<dbReference type="OrthoDB" id="26681at2759"/>
<dbReference type="Pfam" id="PF02138">
    <property type="entry name" value="Beach"/>
    <property type="match status" value="1"/>
</dbReference>
<sequence>MLSIFPPAEFVSLIFHIKIKDESQSENVPPQFRSIFENKSPLIFPILSKSDLSIIQKTAKENNASSEAIVSVLSQLSSFEFMNYSYDKLSTIFKFGQIPENSADYLIAIFFHIFLAFFKPTNKDKRFKPIFDGLLCILNSSVNLKYIQKASSLAISGFVFLFNYLLDNNMVTDYSQLFSPFSQLLTLGQSIPPETFNLTLKLHNVLIKPQDIKLGKTATQYLNFVVIVLRTCGSRFPTEIATKMISVLRMALIGLDEAALLFFSRCIESISREDSTPIVYAFPTALETVIEGFKSFTEVCEISGEKLPILAQKADQILYTATDKSLLPPDLLSVQRPVFPEDINLIPHELSQKCQTIAKVVEPSNEMKLLLINLAFKGIQDLNFQPHSNELIAMYITLLTYMSPIPYEIVYALFDTSRIFDQRVTYLKETRDYIAVHSLRKLFTIFLMKQTKSTISQIFEMMRTKPYLFTDFAFRCTPKYIPFEIFKFSVEQVSISLVMASYYFQTSEASNQMLVPILTRARIGCFHVLEAIFSDKQVLSLLFSDKCQAFFTKIFAFMFEEPPRRFLLKFLLEFFKLPDSAANSKLIEEIIKTFETALKQKNFTTYTYNFVIDIINFLDNTISENSELANGFETLIPEICSWIGTMPKSENGVKVLISTISMFSAFINHHKMTQSDVSALETASRKIFGDKSSTALKNKLIGLIAGQTFDSTPEPTFLIKQPKALRLLITLFYDKNTITFLTELCKYSPINPTLCRVAQIDVFVLEKLFNLRTEDNFELFELQLNLFVEIARVSSAVSVVNQFASLFTAIHGKYISQYQYMLLSALSKLCDYAANTPIGILYDSSATISKISSKSIKDKFLVCFWFLNVSTETDQRIVECGKEIYYDIKGNEITACFGEEKQTFAYKLPYNQWTHISLSAKTKNKKNTYCFLAINGVFVTFVKFSSQLEKIPEFVFHSSSTAFLGPFGVYPYIKLRRLSKDGKKLSDKVFQVECRKTMNDPCPIAYVIPHSHNSTTKFDTYTKHTSVSINKPPRKVYDIISFVDVLAERCGVIILLPLFAEIDLTVYNKNQSMNYLEKLIEVIKKLFSINPVSQKQFAQDKGFIILSHLLMVCNQEYITFELYNKLNEVLKETTDLECRKQLILNVFVRANIWLRTDAKSLEKIMFHWSHSLAKSSLEILSKELTFTNVLTMLRRFLWINKPEDDVSYKGLRCRAEEMNITELRKSLLFVLNLIIASKGVTETDFTFLLAQIVTVIEDEQRNDLIEILKRIISDKELKMCTNEKMITLMTYLVSNNKAALEVLKLFANNISGDQTYMNEIIQVMIRLIDPNFVTAQHISPIIEVMKKSPAFFPIAAYIGFNNNTLSQVLLQIVPQCYDYEFWHIWVVTALYLGQDNPLQFLTRTPPNQWVPIFLMIDFIGRALKKDSNEYKKKFLVNLYASSSVKTKEKAVAYLTLCKFFLFYRSNDLDMSHLLSEVKSDLDPTPQARSRPPAPKLPPSIKITPLPASPPAGREVPAVHNLTPPRTPTNSPRIQTNERRQTNASMARRSRHYTSSITLGQDQASEFRNNSLFSQSQFDDSVASVISNPPIFRFSMRLNPAYQWVDNDIADSALKIWSEFRDTSFDDFALLILAFQLPLKKDNYFNLIDTSKYPLESSWAVYNKKLERCNLQPKLQPSEYIPAACKYLESIDDVMNIEYTKFINQYKEKIVKGFIKFTEVKGKVEGEFVDLIATVTQAFISNQTTIDSVSTKHWNHLWHQLTMDNAPWYHSLPPEHRKEKHFKRDSASCFCFCPFKQRRNFEFDDHLKESYARDTGDTSSAQEMYTKYLEELKEKYQNSEPPEIFNVIEEPEDSQTAIYNLSDSKVELDCEIISLTRTIQATFYLKKTEVVINNNTMTKVIPMNSIKYIFRRTVLHRSTAIEIFMYNGESVFINFPSLKSKAAVKEFDSIPHPNIKFIQKDKFQTFFQNSMISTAWSNGMISNFEYLMLLNVYSGRSFNNTSQYPIFPWILKNYDAHKIDLNNEDIYRDLSKPVGALEPERLKNYIESYKNYEEAGMIPFMYSSAPVSPLSIYLFLLREEPFTTLHTEMQSGRFDNPARLFTSMHHTWYTIMNQVGDFRELIPEFFFSSEFLENKNKFDLGKSNGTAINDVKLPLWAESPMDFIYIHRKALESEYVSKHLHEWIDLIWGAKQRSFEANNVFKPEMYSDIWKTKTGLDMANRPEIEAILMYVGQIPKKLFNEPHPQRNNSFKLRHSITSIQHLNLECEHKILCCYVHGKKIISITVKGDKKVTEISFMLKDTTQQTKPKSFIRRLSSITLSAVNDAAKTVALQQQQQQQQPNQHTHIRGFSSIHTRSEEIASKGFTGIPVQTIFKFANFEKAVIVGNAKNDTYCISLDTLEPVRIMENRNEVVAIDADNQYIAAVDSDAILSVYETNNLKQPLFSIPSYREAVKCLAVSSTFHCVVCGTRDSSLLFCSINNRSFTKSVDLNNKVPTMVLVTPCWGFSVVQTKVVNQGQRFVHMSLYSVNGDLIRETELQNNFILWSTFRSKSGFDYIVAADEKMNVFAFEAFYLEIGDPIHKSSTPIVTLSFLESDEAVVIVDEDGKAVFIPYKC</sequence>
<organism evidence="4 5">
    <name type="scientific">Tritrichomonas foetus</name>
    <dbReference type="NCBI Taxonomy" id="1144522"/>
    <lineage>
        <taxon>Eukaryota</taxon>
        <taxon>Metamonada</taxon>
        <taxon>Parabasalia</taxon>
        <taxon>Tritrichomonadida</taxon>
        <taxon>Tritrichomonadidae</taxon>
        <taxon>Tritrichomonas</taxon>
    </lineage>
</organism>
<dbReference type="SMART" id="SM01026">
    <property type="entry name" value="Beach"/>
    <property type="match status" value="1"/>
</dbReference>
<dbReference type="Proteomes" id="UP000179807">
    <property type="component" value="Unassembled WGS sequence"/>
</dbReference>
<dbReference type="InterPro" id="IPR050865">
    <property type="entry name" value="BEACH_Domain"/>
</dbReference>
<name>A0A1J4JYV2_9EUKA</name>
<evidence type="ECO:0000256" key="1">
    <source>
        <dbReference type="SAM" id="MobiDB-lite"/>
    </source>
</evidence>
<dbReference type="SUPFAM" id="SSF50729">
    <property type="entry name" value="PH domain-like"/>
    <property type="match status" value="1"/>
</dbReference>
<dbReference type="Pfam" id="PF14844">
    <property type="entry name" value="PH_BEACH"/>
    <property type="match status" value="1"/>
</dbReference>
<feature type="domain" description="BEACH-type PH" evidence="3">
    <location>
        <begin position="1849"/>
        <end position="1950"/>
    </location>
</feature>
<dbReference type="InterPro" id="IPR036322">
    <property type="entry name" value="WD40_repeat_dom_sf"/>
</dbReference>
<protein>
    <recommendedName>
        <fullName evidence="6">Beige/BEACH domain containing protein</fullName>
    </recommendedName>
</protein>
<dbReference type="InterPro" id="IPR015943">
    <property type="entry name" value="WD40/YVTN_repeat-like_dom_sf"/>
</dbReference>
<dbReference type="EMBL" id="MLAK01000856">
    <property type="protein sequence ID" value="OHT02708.1"/>
    <property type="molecule type" value="Genomic_DNA"/>
</dbReference>
<dbReference type="GeneID" id="94841866"/>
<feature type="region of interest" description="Disordered" evidence="1">
    <location>
        <begin position="1479"/>
        <end position="1550"/>
    </location>
</feature>
<dbReference type="InterPro" id="IPR000409">
    <property type="entry name" value="BEACH_dom"/>
</dbReference>
<dbReference type="RefSeq" id="XP_068355844.1">
    <property type="nucleotide sequence ID" value="XM_068507162.1"/>
</dbReference>
<dbReference type="PROSITE" id="PS51783">
    <property type="entry name" value="PH_BEACH"/>
    <property type="match status" value="1"/>
</dbReference>
<evidence type="ECO:0000313" key="5">
    <source>
        <dbReference type="Proteomes" id="UP000179807"/>
    </source>
</evidence>
<dbReference type="PROSITE" id="PS50197">
    <property type="entry name" value="BEACH"/>
    <property type="match status" value="1"/>
</dbReference>
<dbReference type="Gene3D" id="2.30.29.30">
    <property type="entry name" value="Pleckstrin-homology domain (PH domain)/Phosphotyrosine-binding domain (PTB)"/>
    <property type="match status" value="1"/>
</dbReference>
<dbReference type="SUPFAM" id="SSF81837">
    <property type="entry name" value="BEACH domain"/>
    <property type="match status" value="1"/>
</dbReference>
<proteinExistence type="predicted"/>
<dbReference type="Gene3D" id="1.10.1540.10">
    <property type="entry name" value="BEACH domain"/>
    <property type="match status" value="1"/>
</dbReference>
<dbReference type="InterPro" id="IPR031570">
    <property type="entry name" value="NBEA/BDCP_DUF4704"/>
</dbReference>
<gene>
    <name evidence="4" type="ORF">TRFO_30109</name>
</gene>
<accession>A0A1J4JYV2</accession>
<dbReference type="PANTHER" id="PTHR13743:SF161">
    <property type="entry name" value="BEIGE_BEACH DOMAIN CONTAINING PROTEIN"/>
    <property type="match status" value="1"/>
</dbReference>
<keyword evidence="5" id="KW-1185">Reference proteome</keyword>
<reference evidence="4" key="1">
    <citation type="submission" date="2016-10" db="EMBL/GenBank/DDBJ databases">
        <authorList>
            <person name="Benchimol M."/>
            <person name="Almeida L.G."/>
            <person name="Vasconcelos A.T."/>
            <person name="Perreira-Neves A."/>
            <person name="Rosa I.A."/>
            <person name="Tasca T."/>
            <person name="Bogo M.R."/>
            <person name="de Souza W."/>
        </authorList>
    </citation>
    <scope>NUCLEOTIDE SEQUENCE [LARGE SCALE GENOMIC DNA]</scope>
    <source>
        <strain evidence="4">K</strain>
    </source>
</reference>
<evidence type="ECO:0000259" key="2">
    <source>
        <dbReference type="PROSITE" id="PS50197"/>
    </source>
</evidence>